<name>A0A225VNF4_9STRA</name>
<keyword evidence="2" id="KW-0695">RNA-directed DNA polymerase</keyword>
<keyword evidence="2" id="KW-0548">Nucleotidyltransferase</keyword>
<comment type="caution">
    <text evidence="2">The sequence shown here is derived from an EMBL/GenBank/DDBJ whole genome shotgun (WGS) entry which is preliminary data.</text>
</comment>
<dbReference type="OrthoDB" id="128646at2759"/>
<dbReference type="InterPro" id="IPR021109">
    <property type="entry name" value="Peptidase_aspartic_dom_sf"/>
</dbReference>
<evidence type="ECO:0000256" key="1">
    <source>
        <dbReference type="SAM" id="MobiDB-lite"/>
    </source>
</evidence>
<dbReference type="Proteomes" id="UP000198211">
    <property type="component" value="Unassembled WGS sequence"/>
</dbReference>
<dbReference type="AlphaFoldDB" id="A0A225VNF4"/>
<feature type="compositionally biased region" description="Polar residues" evidence="1">
    <location>
        <begin position="322"/>
        <end position="334"/>
    </location>
</feature>
<proteinExistence type="predicted"/>
<dbReference type="GO" id="GO:0003964">
    <property type="term" value="F:RNA-directed DNA polymerase activity"/>
    <property type="evidence" value="ECO:0007669"/>
    <property type="project" value="UniProtKB-KW"/>
</dbReference>
<sequence length="345" mass="37647">MKGPEDGPVKTYLFREYPSTAKLHVNVPLPPEPAVEVADKVQNQWTFQVQLLRGSRGREPTCDASGAETSDIMHASVRHQYTRSKVDVAIQGISSRANKQRDGSVGAGRPTGIAVTRVYNGHAVLRIAAPSEKESHCKVQDSMPNLIILKAKSMTKRADSLREFADSDVSSNLFDSNSVGSTIATGATVKTEKRVIRARFSYKHRGFVEELLVLDLDNKFDMVLGMPWLARHDPIIDWEKRTVVRFGYRGATESDGPVSVADTLNSASEPPSETVARAAVSSRSAWSPRAVTTPGVVDRKGVSGQGPDPTKKLSAVRRRGDNSVSTLGVDTHSISKSREFPAVRR</sequence>
<organism evidence="2 3">
    <name type="scientific">Phytophthora megakarya</name>
    <dbReference type="NCBI Taxonomy" id="4795"/>
    <lineage>
        <taxon>Eukaryota</taxon>
        <taxon>Sar</taxon>
        <taxon>Stramenopiles</taxon>
        <taxon>Oomycota</taxon>
        <taxon>Peronosporomycetes</taxon>
        <taxon>Peronosporales</taxon>
        <taxon>Peronosporaceae</taxon>
        <taxon>Phytophthora</taxon>
    </lineage>
</organism>
<reference evidence="3" key="1">
    <citation type="submission" date="2017-03" db="EMBL/GenBank/DDBJ databases">
        <title>Phytopthora megakarya and P. palmivora, two closely related causual agents of cacao black pod achieved similar genome size and gene model numbers by different mechanisms.</title>
        <authorList>
            <person name="Ali S."/>
            <person name="Shao J."/>
            <person name="Larry D.J."/>
            <person name="Kronmiller B."/>
            <person name="Shen D."/>
            <person name="Strem M.D."/>
            <person name="Melnick R.L."/>
            <person name="Guiltinan M.J."/>
            <person name="Tyler B.M."/>
            <person name="Meinhardt L.W."/>
            <person name="Bailey B.A."/>
        </authorList>
    </citation>
    <scope>NUCLEOTIDE SEQUENCE [LARGE SCALE GENOMIC DNA]</scope>
    <source>
        <strain evidence="3">zdho120</strain>
    </source>
</reference>
<dbReference type="EMBL" id="NBNE01003964">
    <property type="protein sequence ID" value="OWZ06428.1"/>
    <property type="molecule type" value="Genomic_DNA"/>
</dbReference>
<feature type="compositionally biased region" description="Low complexity" evidence="1">
    <location>
        <begin position="279"/>
        <end position="291"/>
    </location>
</feature>
<gene>
    <name evidence="2" type="ORF">PHMEG_00021314</name>
</gene>
<feature type="region of interest" description="Disordered" evidence="1">
    <location>
        <begin position="279"/>
        <end position="345"/>
    </location>
</feature>
<dbReference type="Gene3D" id="2.40.70.10">
    <property type="entry name" value="Acid Proteases"/>
    <property type="match status" value="1"/>
</dbReference>
<feature type="compositionally biased region" description="Basic and acidic residues" evidence="1">
    <location>
        <begin position="336"/>
        <end position="345"/>
    </location>
</feature>
<protein>
    <submittedName>
        <fullName evidence="2">Reverse transcriptase</fullName>
    </submittedName>
</protein>
<evidence type="ECO:0000313" key="3">
    <source>
        <dbReference type="Proteomes" id="UP000198211"/>
    </source>
</evidence>
<keyword evidence="3" id="KW-1185">Reference proteome</keyword>
<accession>A0A225VNF4</accession>
<evidence type="ECO:0000313" key="2">
    <source>
        <dbReference type="EMBL" id="OWZ06428.1"/>
    </source>
</evidence>
<dbReference type="CDD" id="cd00303">
    <property type="entry name" value="retropepsin_like"/>
    <property type="match status" value="1"/>
</dbReference>
<keyword evidence="2" id="KW-0808">Transferase</keyword>